<dbReference type="PROSITE" id="PS51257">
    <property type="entry name" value="PROKAR_LIPOPROTEIN"/>
    <property type="match status" value="1"/>
</dbReference>
<proteinExistence type="predicted"/>
<dbReference type="InterPro" id="IPR007055">
    <property type="entry name" value="BON_dom"/>
</dbReference>
<dbReference type="PROSITE" id="PS50914">
    <property type="entry name" value="BON"/>
    <property type="match status" value="2"/>
</dbReference>
<name>A0A8J2U789_9GAMM</name>
<dbReference type="OrthoDB" id="9783990at2"/>
<dbReference type="RefSeq" id="WP_087506301.1">
    <property type="nucleotide sequence ID" value="NZ_BMDX01000014.1"/>
</dbReference>
<keyword evidence="3" id="KW-1185">Reference proteome</keyword>
<dbReference type="PANTHER" id="PTHR34606:SF4">
    <property type="entry name" value="OUTER MEMBRANE LIPOPROTEIN DOLP"/>
    <property type="match status" value="1"/>
</dbReference>
<evidence type="ECO:0000313" key="3">
    <source>
        <dbReference type="Proteomes" id="UP000619743"/>
    </source>
</evidence>
<gene>
    <name evidence="2" type="ORF">GCM10011369_26660</name>
</gene>
<comment type="caution">
    <text evidence="2">The sequence shown here is derived from an EMBL/GenBank/DDBJ whole genome shotgun (WGS) entry which is preliminary data.</text>
</comment>
<dbReference type="EMBL" id="BMDX01000014">
    <property type="protein sequence ID" value="GGA83327.1"/>
    <property type="molecule type" value="Genomic_DNA"/>
</dbReference>
<feature type="domain" description="BON" evidence="1">
    <location>
        <begin position="124"/>
        <end position="191"/>
    </location>
</feature>
<protein>
    <submittedName>
        <fullName evidence="2">BON domain-containing protein</fullName>
    </submittedName>
</protein>
<dbReference type="Proteomes" id="UP000619743">
    <property type="component" value="Unassembled WGS sequence"/>
</dbReference>
<dbReference type="Pfam" id="PF04972">
    <property type="entry name" value="BON"/>
    <property type="match status" value="2"/>
</dbReference>
<evidence type="ECO:0000259" key="1">
    <source>
        <dbReference type="PROSITE" id="PS50914"/>
    </source>
</evidence>
<accession>A0A8J2U789</accession>
<organism evidence="2 3">
    <name type="scientific">Neiella marina</name>
    <dbReference type="NCBI Taxonomy" id="508461"/>
    <lineage>
        <taxon>Bacteria</taxon>
        <taxon>Pseudomonadati</taxon>
        <taxon>Pseudomonadota</taxon>
        <taxon>Gammaproteobacteria</taxon>
        <taxon>Alteromonadales</taxon>
        <taxon>Echinimonadaceae</taxon>
        <taxon>Neiella</taxon>
    </lineage>
</organism>
<feature type="domain" description="BON" evidence="1">
    <location>
        <begin position="46"/>
        <end position="115"/>
    </location>
</feature>
<dbReference type="AlphaFoldDB" id="A0A8J2U789"/>
<evidence type="ECO:0000313" key="2">
    <source>
        <dbReference type="EMBL" id="GGA83327.1"/>
    </source>
</evidence>
<dbReference type="PANTHER" id="PTHR34606">
    <property type="entry name" value="BON DOMAIN-CONTAINING PROTEIN"/>
    <property type="match status" value="1"/>
</dbReference>
<reference evidence="3" key="1">
    <citation type="journal article" date="2019" name="Int. J. Syst. Evol. Microbiol.">
        <title>The Global Catalogue of Microorganisms (GCM) 10K type strain sequencing project: providing services to taxonomists for standard genome sequencing and annotation.</title>
        <authorList>
            <consortium name="The Broad Institute Genomics Platform"/>
            <consortium name="The Broad Institute Genome Sequencing Center for Infectious Disease"/>
            <person name="Wu L."/>
            <person name="Ma J."/>
        </authorList>
    </citation>
    <scope>NUCLEOTIDE SEQUENCE [LARGE SCALE GENOMIC DNA]</scope>
    <source>
        <strain evidence="3">CGMCC 1.10130</strain>
    </source>
</reference>
<dbReference type="InterPro" id="IPR051686">
    <property type="entry name" value="Lipoprotein_DolP"/>
</dbReference>
<sequence length="197" mass="21399">MTRWYLGLAAIASLALTQGCAGVIVAGAAGTATMLHDRRPVTTQVEDTKLEFELSSAFTESSGLDKQSRIRVFAVNGTVLLVGQVPSSHLMDEVKRISANQVDSGKLHNELEIREPISLATRSSDSWLSTKVRSALLADENTEFSRLKIITEDGKVFMMGVVTRSEANIATEIVRNVSGVTEVVRVFEFVPEESASQ</sequence>